<dbReference type="Proteomes" id="UP000515733">
    <property type="component" value="Chromosome"/>
</dbReference>
<dbReference type="InterPro" id="IPR046866">
    <property type="entry name" value="FapA_N"/>
</dbReference>
<dbReference type="AlphaFoldDB" id="A0A6S6XX11"/>
<gene>
    <name evidence="2" type="ORF">DENOEST_1658</name>
</gene>
<protein>
    <recommendedName>
        <fullName evidence="1">Flagellar Assembly Protein A N-terminal region domain-containing protein</fullName>
    </recommendedName>
</protein>
<dbReference type="EMBL" id="LR778301">
    <property type="protein sequence ID" value="CAB1368823.1"/>
    <property type="molecule type" value="Genomic_DNA"/>
</dbReference>
<evidence type="ECO:0000313" key="3">
    <source>
        <dbReference type="Proteomes" id="UP000515733"/>
    </source>
</evidence>
<evidence type="ECO:0000259" key="1">
    <source>
        <dbReference type="Pfam" id="PF20250"/>
    </source>
</evidence>
<name>A0A6S6XX11_9PROT</name>
<accession>A0A6S6XX11</accession>
<proteinExistence type="predicted"/>
<dbReference type="KEGG" id="doe:DENOEST_1658"/>
<organism evidence="2 3">
    <name type="scientific">Denitratisoma oestradiolicum</name>
    <dbReference type="NCBI Taxonomy" id="311182"/>
    <lineage>
        <taxon>Bacteria</taxon>
        <taxon>Pseudomonadati</taxon>
        <taxon>Pseudomonadota</taxon>
        <taxon>Betaproteobacteria</taxon>
        <taxon>Nitrosomonadales</taxon>
        <taxon>Sterolibacteriaceae</taxon>
        <taxon>Denitratisoma</taxon>
    </lineage>
</organism>
<reference evidence="2 3" key="1">
    <citation type="submission" date="2020-03" db="EMBL/GenBank/DDBJ databases">
        <authorList>
            <consortium name="Genoscope - CEA"/>
            <person name="William W."/>
        </authorList>
    </citation>
    <scope>NUCLEOTIDE SEQUENCE [LARGE SCALE GENOMIC DNA]</scope>
    <source>
        <strain evidence="3">DSM 16959</strain>
    </source>
</reference>
<feature type="domain" description="Flagellar Assembly Protein A N-terminal region" evidence="1">
    <location>
        <begin position="167"/>
        <end position="316"/>
    </location>
</feature>
<sequence>MTDSSPNPSLGTMADLAEGQVLLPDFILCQEGGLFVDLSLLDSGARFHQFVDRVFGADQCFEGLDYGVFQLLLTDPESPLLLQQSRGNKERPLVRVAAGLQAFLPERQSLYRSVKVSADGARAEYIFEPVSLEMAEVVTVQDPPDENGEVPPPRQETRRFLQRAWPKPDEFVAAMWRKGLRFGLDMARIAAACSSDKAERQDIARWQPATDGRDASIVEQSDALYRDDSPRRLADGRVDLRAFHNRFPQVTAETRLLRKTPRVLGRDGWNVRGDRLEAALPQDCELDSLAGPGTRVDRTGEGEFIVAAMTGFLSIDTATNQLSVSDKIIDRHGVSLRTTGDLRLSGAEFEEHGEVQERRQVEGHDMSFLADVFGHISSDGGRVLLKSCLAGGSVTNFGGAVTVEGRASRAVIVARHGSVQLQYAESCLIIADRVTLAHGVGCDILGEDVRVERAEGCAIAGRVLTLGQTGERHGVDTLVTLFLPDSAAWDKEMADLDEEENQITQKRLKSEAALAQLQQESELLRFLKLRQTVKEGAVIMDATQKAAWQAMVNRMAPLLGQIKAHQDVLQALNARSGEILVHRSELEETRRSAEVAVHCEVGEVVGDTRVRGRPLAEEGLPFASLGEKALRTRLRETSGADRLLFVNRCGSFRWPPASATDSSD</sequence>
<dbReference type="Pfam" id="PF20250">
    <property type="entry name" value="FapA_N"/>
    <property type="match status" value="1"/>
</dbReference>
<dbReference type="RefSeq" id="WP_145768872.1">
    <property type="nucleotide sequence ID" value="NZ_LR778301.1"/>
</dbReference>
<evidence type="ECO:0000313" key="2">
    <source>
        <dbReference type="EMBL" id="CAB1368823.1"/>
    </source>
</evidence>
<dbReference type="OrthoDB" id="8578642at2"/>
<keyword evidence="3" id="KW-1185">Reference proteome</keyword>